<feature type="transmembrane region" description="Helical" evidence="7">
    <location>
        <begin position="99"/>
        <end position="122"/>
    </location>
</feature>
<sequence length="230" mass="24643">MQIIGISWMDAAAVLCAVLLCGLIGFEREARRKDAGIRTHILVGLGSCLFTMVSIEGVPMLLGQGVTWDASRIAAQVVTGIGFLGAGVICFANDTVRGLTTACAIWIAAAVGVACGAGMLSLAALVTAMYFLVVLAVAPLVTWVLRRDRDCTLRMTYEDGRGALRETLLLADSLGFNTQIVGTHTHRGDGWKGASVEIRLNGDLKQMHDFLERAQRIDGVHDLELLSKDE</sequence>
<dbReference type="OrthoDB" id="9811198at2"/>
<feature type="transmembrane region" description="Helical" evidence="7">
    <location>
        <begin position="39"/>
        <end position="61"/>
    </location>
</feature>
<dbReference type="GO" id="GO:0005886">
    <property type="term" value="C:plasma membrane"/>
    <property type="evidence" value="ECO:0007669"/>
    <property type="project" value="UniProtKB-SubCell"/>
</dbReference>
<organism evidence="9 10">
    <name type="scientific">Pseudoscardovia suis</name>
    <dbReference type="NCBI Taxonomy" id="987063"/>
    <lineage>
        <taxon>Bacteria</taxon>
        <taxon>Bacillati</taxon>
        <taxon>Actinomycetota</taxon>
        <taxon>Actinomycetes</taxon>
        <taxon>Bifidobacteriales</taxon>
        <taxon>Bifidobacteriaceae</taxon>
        <taxon>Pseudoscardovia</taxon>
    </lineage>
</organism>
<keyword evidence="6 7" id="KW-0472">Membrane</keyword>
<dbReference type="Proteomes" id="UP000216454">
    <property type="component" value="Unassembled WGS sequence"/>
</dbReference>
<protein>
    <submittedName>
        <fullName evidence="9">Magnesium transporter MgtC</fullName>
    </submittedName>
</protein>
<dbReference type="Pfam" id="PF02308">
    <property type="entry name" value="MgtC"/>
    <property type="match status" value="1"/>
</dbReference>
<dbReference type="EMBL" id="MWWQ01000014">
    <property type="protein sequence ID" value="OZG49535.1"/>
    <property type="molecule type" value="Genomic_DNA"/>
</dbReference>
<evidence type="ECO:0000256" key="2">
    <source>
        <dbReference type="ARBA" id="ARBA00009298"/>
    </source>
</evidence>
<evidence type="ECO:0000256" key="3">
    <source>
        <dbReference type="ARBA" id="ARBA00022475"/>
    </source>
</evidence>
<evidence type="ECO:0000313" key="9">
    <source>
        <dbReference type="EMBL" id="OZG49535.1"/>
    </source>
</evidence>
<comment type="caution">
    <text evidence="9">The sequence shown here is derived from an EMBL/GenBank/DDBJ whole genome shotgun (WGS) entry which is preliminary data.</text>
</comment>
<keyword evidence="5 7" id="KW-1133">Transmembrane helix</keyword>
<comment type="similarity">
    <text evidence="2">Belongs to the MgtC/SapB family.</text>
</comment>
<dbReference type="PANTHER" id="PTHR33778:SF1">
    <property type="entry name" value="MAGNESIUM TRANSPORTER YHID-RELATED"/>
    <property type="match status" value="1"/>
</dbReference>
<evidence type="ECO:0000256" key="6">
    <source>
        <dbReference type="ARBA" id="ARBA00023136"/>
    </source>
</evidence>
<feature type="transmembrane region" description="Helical" evidence="7">
    <location>
        <begin position="6"/>
        <end position="27"/>
    </location>
</feature>
<evidence type="ECO:0000256" key="4">
    <source>
        <dbReference type="ARBA" id="ARBA00022692"/>
    </source>
</evidence>
<evidence type="ECO:0000256" key="5">
    <source>
        <dbReference type="ARBA" id="ARBA00022989"/>
    </source>
</evidence>
<evidence type="ECO:0000259" key="8">
    <source>
        <dbReference type="Pfam" id="PF02308"/>
    </source>
</evidence>
<dbReference type="RefSeq" id="WP_094691671.1">
    <property type="nucleotide sequence ID" value="NZ_MWWQ01000014.1"/>
</dbReference>
<keyword evidence="4 7" id="KW-0812">Transmembrane</keyword>
<feature type="domain" description="MgtC/SapB/SrpB/YhiD N-terminal" evidence="8">
    <location>
        <begin position="15"/>
        <end position="140"/>
    </location>
</feature>
<evidence type="ECO:0000256" key="1">
    <source>
        <dbReference type="ARBA" id="ARBA00004651"/>
    </source>
</evidence>
<accession>A0A261ERS5</accession>
<gene>
    <name evidence="9" type="ORF">PSSU_1359</name>
</gene>
<evidence type="ECO:0000313" key="10">
    <source>
        <dbReference type="Proteomes" id="UP000216454"/>
    </source>
</evidence>
<evidence type="ECO:0000256" key="7">
    <source>
        <dbReference type="SAM" id="Phobius"/>
    </source>
</evidence>
<dbReference type="PRINTS" id="PR01837">
    <property type="entry name" value="MGTCSAPBPROT"/>
</dbReference>
<feature type="transmembrane region" description="Helical" evidence="7">
    <location>
        <begin position="128"/>
        <end position="145"/>
    </location>
</feature>
<comment type="subcellular location">
    <subcellularLocation>
        <location evidence="1">Cell membrane</location>
        <topology evidence="1">Multi-pass membrane protein</topology>
    </subcellularLocation>
</comment>
<keyword evidence="3" id="KW-1003">Cell membrane</keyword>
<dbReference type="PANTHER" id="PTHR33778">
    <property type="entry name" value="PROTEIN MGTC"/>
    <property type="match status" value="1"/>
</dbReference>
<proteinExistence type="inferred from homology"/>
<feature type="transmembrane region" description="Helical" evidence="7">
    <location>
        <begin position="73"/>
        <end position="92"/>
    </location>
</feature>
<dbReference type="InterPro" id="IPR003416">
    <property type="entry name" value="MgtC/SapB/SrpB/YhiD_fam"/>
</dbReference>
<dbReference type="AlphaFoldDB" id="A0A261ERS5"/>
<keyword evidence="10" id="KW-1185">Reference proteome</keyword>
<dbReference type="InterPro" id="IPR049177">
    <property type="entry name" value="MgtC_SapB_SrpB_YhiD_N"/>
</dbReference>
<name>A0A261ERS5_9BIFI</name>
<reference evidence="9 10" key="1">
    <citation type="journal article" date="2017" name="BMC Genomics">
        <title>Comparative genomic and phylogenomic analyses of the Bifidobacteriaceae family.</title>
        <authorList>
            <person name="Lugli G.A."/>
            <person name="Milani C."/>
            <person name="Turroni F."/>
            <person name="Duranti S."/>
            <person name="Mancabelli L."/>
            <person name="Mangifesta M."/>
            <person name="Ferrario C."/>
            <person name="Modesto M."/>
            <person name="Mattarelli P."/>
            <person name="Jiri K."/>
            <person name="van Sinderen D."/>
            <person name="Ventura M."/>
        </authorList>
    </citation>
    <scope>NUCLEOTIDE SEQUENCE [LARGE SCALE GENOMIC DNA]</scope>
    <source>
        <strain evidence="9 10">DSM 24744</strain>
    </source>
</reference>